<dbReference type="EMBL" id="FUZZ01000001">
    <property type="protein sequence ID" value="SKC95023.1"/>
    <property type="molecule type" value="Genomic_DNA"/>
</dbReference>
<feature type="transmembrane region" description="Helical" evidence="1">
    <location>
        <begin position="144"/>
        <end position="164"/>
    </location>
</feature>
<feature type="transmembrane region" description="Helical" evidence="1">
    <location>
        <begin position="320"/>
        <end position="339"/>
    </location>
</feature>
<name>A0A1T5N464_9BACT</name>
<keyword evidence="1" id="KW-0472">Membrane</keyword>
<dbReference type="RefSeq" id="WP_079467554.1">
    <property type="nucleotide sequence ID" value="NZ_FUZZ01000001.1"/>
</dbReference>
<dbReference type="PANTHER" id="PTHR36927:SF3">
    <property type="entry name" value="GLUCANS BIOSYNTHESIS PROTEIN C"/>
    <property type="match status" value="1"/>
</dbReference>
<keyword evidence="3" id="KW-0808">Transferase</keyword>
<feature type="domain" description="Acyltransferase 3" evidence="2">
    <location>
        <begin position="10"/>
        <end position="363"/>
    </location>
</feature>
<keyword evidence="1" id="KW-0812">Transmembrane</keyword>
<feature type="transmembrane region" description="Helical" evidence="1">
    <location>
        <begin position="245"/>
        <end position="262"/>
    </location>
</feature>
<keyword evidence="3" id="KW-0012">Acyltransferase</keyword>
<dbReference type="GO" id="GO:0016747">
    <property type="term" value="F:acyltransferase activity, transferring groups other than amino-acyl groups"/>
    <property type="evidence" value="ECO:0007669"/>
    <property type="project" value="InterPro"/>
</dbReference>
<evidence type="ECO:0000313" key="4">
    <source>
        <dbReference type="Proteomes" id="UP000190166"/>
    </source>
</evidence>
<evidence type="ECO:0000259" key="2">
    <source>
        <dbReference type="Pfam" id="PF01757"/>
    </source>
</evidence>
<dbReference type="Proteomes" id="UP000190166">
    <property type="component" value="Unassembled WGS sequence"/>
</dbReference>
<dbReference type="InterPro" id="IPR050623">
    <property type="entry name" value="Glucan_succinyl_AcylTrfase"/>
</dbReference>
<protein>
    <submittedName>
        <fullName evidence="3">Surface polysaccharide O-acyltransferase, integral membrane enzyme</fullName>
    </submittedName>
</protein>
<feature type="transmembrane region" description="Helical" evidence="1">
    <location>
        <begin position="184"/>
        <end position="203"/>
    </location>
</feature>
<evidence type="ECO:0000256" key="1">
    <source>
        <dbReference type="SAM" id="Phobius"/>
    </source>
</evidence>
<feature type="transmembrane region" description="Helical" evidence="1">
    <location>
        <begin position="59"/>
        <end position="76"/>
    </location>
</feature>
<keyword evidence="4" id="KW-1185">Reference proteome</keyword>
<dbReference type="Pfam" id="PF01757">
    <property type="entry name" value="Acyl_transf_3"/>
    <property type="match status" value="1"/>
</dbReference>
<feature type="transmembrane region" description="Helical" evidence="1">
    <location>
        <begin position="12"/>
        <end position="33"/>
    </location>
</feature>
<proteinExistence type="predicted"/>
<reference evidence="3 4" key="1">
    <citation type="submission" date="2017-02" db="EMBL/GenBank/DDBJ databases">
        <authorList>
            <person name="Peterson S.W."/>
        </authorList>
    </citation>
    <scope>NUCLEOTIDE SEQUENCE [LARGE SCALE GENOMIC DNA]</scope>
    <source>
        <strain evidence="3 4">DSM 18108</strain>
    </source>
</reference>
<accession>A0A1T5N464</accession>
<organism evidence="3 4">
    <name type="scientific">Chitinophaga ginsengisegetis</name>
    <dbReference type="NCBI Taxonomy" id="393003"/>
    <lineage>
        <taxon>Bacteria</taxon>
        <taxon>Pseudomonadati</taxon>
        <taxon>Bacteroidota</taxon>
        <taxon>Chitinophagia</taxon>
        <taxon>Chitinophagales</taxon>
        <taxon>Chitinophagaceae</taxon>
        <taxon>Chitinophaga</taxon>
    </lineage>
</organism>
<sequence>MQPISSSRQAYLDWLRIIAIVGVLFFHSAMPYISEWGWHIKNKETSNVLLEMNDFLHRFRMPLLFFISGTVSYFMLQRNSGGGFIGLRFKRLFIPLLVGVLIIVPPQVYMERLTQGFKGNFFDFYTGMFTTGAYPHGNMSWHHLWFIAYLLVYDILFAPLFVWLISGNGKKLLQKLSWMGSKRYIYLLIIPGTLVHTFLLIWFPQTGDLVHDYGYFFYWLFYVLAGFICIANPLFMDSLERNRRFSLAIAFAGLMIINYIRWNKLEPWTFGNHVKHDLFTYAFLALGGVVAWMWVLAIVGYAKKYLNKPLPILSYANQAVYPFYILHQTVIVILTYYLVQAPDGVGLKYTFTVLITFLISIFIFHLFIRPFAIMRFLFGMKPPAREEKDRRSKGAKLIPAQPEVI</sequence>
<feature type="transmembrane region" description="Helical" evidence="1">
    <location>
        <begin position="215"/>
        <end position="236"/>
    </location>
</feature>
<feature type="transmembrane region" description="Helical" evidence="1">
    <location>
        <begin position="351"/>
        <end position="378"/>
    </location>
</feature>
<dbReference type="InterPro" id="IPR002656">
    <property type="entry name" value="Acyl_transf_3_dom"/>
</dbReference>
<keyword evidence="1" id="KW-1133">Transmembrane helix</keyword>
<feature type="transmembrane region" description="Helical" evidence="1">
    <location>
        <begin position="92"/>
        <end position="110"/>
    </location>
</feature>
<dbReference type="PANTHER" id="PTHR36927">
    <property type="entry name" value="BLR4337 PROTEIN"/>
    <property type="match status" value="1"/>
</dbReference>
<evidence type="ECO:0000313" key="3">
    <source>
        <dbReference type="EMBL" id="SKC95023.1"/>
    </source>
</evidence>
<gene>
    <name evidence="3" type="ORF">SAMN05660461_0199</name>
</gene>
<dbReference type="STRING" id="393003.SAMN05660461_0199"/>
<dbReference type="AlphaFoldDB" id="A0A1T5N464"/>
<feature type="transmembrane region" description="Helical" evidence="1">
    <location>
        <begin position="278"/>
        <end position="299"/>
    </location>
</feature>